<dbReference type="Proteomes" id="UP000195868">
    <property type="component" value="Unassembled WGS sequence"/>
</dbReference>
<proteinExistence type="predicted"/>
<reference evidence="2" key="1">
    <citation type="submission" date="2017-04" db="EMBL/GenBank/DDBJ databases">
        <title>Function of individual gut microbiota members based on whole genome sequencing of pure cultures obtained from chicken caecum.</title>
        <authorList>
            <person name="Medvecky M."/>
            <person name="Cejkova D."/>
            <person name="Polansky O."/>
            <person name="Karasova D."/>
            <person name="Kubasova T."/>
            <person name="Cizek A."/>
            <person name="Rychlik I."/>
        </authorList>
    </citation>
    <scope>NUCLEOTIDE SEQUENCE [LARGE SCALE GENOMIC DNA]</scope>
    <source>
        <strain evidence="2">An71</strain>
    </source>
</reference>
<dbReference type="RefSeq" id="WP_087216014.1">
    <property type="nucleotide sequence ID" value="NZ_JACIUX010000157.1"/>
</dbReference>
<dbReference type="AlphaFoldDB" id="A0A1Y4NWP9"/>
<gene>
    <name evidence="1" type="ORF">B5G22_10165</name>
</gene>
<evidence type="ECO:0000313" key="1">
    <source>
        <dbReference type="EMBL" id="OUN42973.1"/>
    </source>
</evidence>
<comment type="caution">
    <text evidence="1">The sequence shown here is derived from an EMBL/GenBank/DDBJ whole genome shotgun (WGS) entry which is preliminary data.</text>
</comment>
<organism evidence="1 2">
    <name type="scientific">Limosilactobacillus reuteri</name>
    <name type="common">Lactobacillus reuteri</name>
    <dbReference type="NCBI Taxonomy" id="1598"/>
    <lineage>
        <taxon>Bacteria</taxon>
        <taxon>Bacillati</taxon>
        <taxon>Bacillota</taxon>
        <taxon>Bacilli</taxon>
        <taxon>Lactobacillales</taxon>
        <taxon>Lactobacillaceae</taxon>
        <taxon>Limosilactobacillus</taxon>
    </lineage>
</organism>
<dbReference type="EMBL" id="NFHN01000055">
    <property type="protein sequence ID" value="OUN42973.1"/>
    <property type="molecule type" value="Genomic_DNA"/>
</dbReference>
<accession>A0A1Y4NWP9</accession>
<evidence type="ECO:0008006" key="3">
    <source>
        <dbReference type="Google" id="ProtNLM"/>
    </source>
</evidence>
<protein>
    <recommendedName>
        <fullName evidence="3">Antitoxin</fullName>
    </recommendedName>
</protein>
<name>A0A1Y4NWP9_LIMRT</name>
<sequence>MLRKHLHDTSIVSVEELINNLKYLLEASDKAKKTITVKKGNKIVAVLFTPCTFEKTDAEIEKLEADHQADQFKNKNLVKENEILKARLNLLEKVNKTDDNDIPF</sequence>
<evidence type="ECO:0000313" key="2">
    <source>
        <dbReference type="Proteomes" id="UP000195868"/>
    </source>
</evidence>